<dbReference type="Proteomes" id="UP001567538">
    <property type="component" value="Unassembled WGS sequence"/>
</dbReference>
<feature type="region of interest" description="Disordered" evidence="1">
    <location>
        <begin position="14"/>
        <end position="105"/>
    </location>
</feature>
<comment type="caution">
    <text evidence="2">The sequence shown here is derived from an EMBL/GenBank/DDBJ whole genome shotgun (WGS) entry which is preliminary data.</text>
</comment>
<keyword evidence="3" id="KW-1185">Reference proteome</keyword>
<proteinExistence type="predicted"/>
<reference evidence="2 3" key="1">
    <citation type="submission" date="2024-06" db="EMBL/GenBank/DDBJ databases">
        <title>A chromosome level genome sequence of Diviner's sage (Salvia divinorum).</title>
        <authorList>
            <person name="Ford S.A."/>
            <person name="Ro D.-K."/>
            <person name="Ness R.W."/>
            <person name="Phillips M.A."/>
        </authorList>
    </citation>
    <scope>NUCLEOTIDE SEQUENCE [LARGE SCALE GENOMIC DNA]</scope>
    <source>
        <strain evidence="2">SAF-2024a</strain>
        <tissue evidence="2">Leaf</tissue>
    </source>
</reference>
<feature type="compositionally biased region" description="Basic and acidic residues" evidence="1">
    <location>
        <begin position="46"/>
        <end position="56"/>
    </location>
</feature>
<feature type="compositionally biased region" description="Basic and acidic residues" evidence="1">
    <location>
        <begin position="63"/>
        <end position="75"/>
    </location>
</feature>
<protein>
    <submittedName>
        <fullName evidence="2">Uncharacterized protein</fullName>
    </submittedName>
</protein>
<evidence type="ECO:0000313" key="3">
    <source>
        <dbReference type="Proteomes" id="UP001567538"/>
    </source>
</evidence>
<feature type="compositionally biased region" description="Basic and acidic residues" evidence="1">
    <location>
        <begin position="19"/>
        <end position="35"/>
    </location>
</feature>
<name>A0ABD1I5T1_SALDI</name>
<evidence type="ECO:0000313" key="2">
    <source>
        <dbReference type="EMBL" id="KAL1563717.1"/>
    </source>
</evidence>
<gene>
    <name evidence="2" type="ORF">AAHA92_06148</name>
</gene>
<evidence type="ECO:0000256" key="1">
    <source>
        <dbReference type="SAM" id="MobiDB-lite"/>
    </source>
</evidence>
<organism evidence="2 3">
    <name type="scientific">Salvia divinorum</name>
    <name type="common">Maria pastora</name>
    <name type="synonym">Diviner's sage</name>
    <dbReference type="NCBI Taxonomy" id="28513"/>
    <lineage>
        <taxon>Eukaryota</taxon>
        <taxon>Viridiplantae</taxon>
        <taxon>Streptophyta</taxon>
        <taxon>Embryophyta</taxon>
        <taxon>Tracheophyta</taxon>
        <taxon>Spermatophyta</taxon>
        <taxon>Magnoliopsida</taxon>
        <taxon>eudicotyledons</taxon>
        <taxon>Gunneridae</taxon>
        <taxon>Pentapetalae</taxon>
        <taxon>asterids</taxon>
        <taxon>lamiids</taxon>
        <taxon>Lamiales</taxon>
        <taxon>Lamiaceae</taxon>
        <taxon>Nepetoideae</taxon>
        <taxon>Mentheae</taxon>
        <taxon>Salviinae</taxon>
        <taxon>Salvia</taxon>
        <taxon>Salvia subgen. Calosphace</taxon>
    </lineage>
</organism>
<dbReference type="AlphaFoldDB" id="A0ABD1I5T1"/>
<accession>A0ABD1I5T1</accession>
<sequence>MTNIFLPKLCSLDSSIRTESSKQKKEQPVGTEEGKLLQLTNFSPRNSKEREREAKDFQSFTDQNDRTYKRPDRRNTTPIPQPKREEKRDGTEAAPFQPQHTHQIH</sequence>
<dbReference type="EMBL" id="JBEAFC010000003">
    <property type="protein sequence ID" value="KAL1563717.1"/>
    <property type="molecule type" value="Genomic_DNA"/>
</dbReference>
<feature type="compositionally biased region" description="Basic and acidic residues" evidence="1">
    <location>
        <begin position="82"/>
        <end position="91"/>
    </location>
</feature>